<gene>
    <name evidence="2" type="ORF">AD941_12265</name>
</gene>
<proteinExistence type="predicted"/>
<dbReference type="Proteomes" id="UP000075682">
    <property type="component" value="Unassembled WGS sequence"/>
</dbReference>
<evidence type="ECO:0000313" key="3">
    <source>
        <dbReference type="Proteomes" id="UP000075682"/>
    </source>
</evidence>
<protein>
    <recommendedName>
        <fullName evidence="4">DUF551 domain-containing protein</fullName>
    </recommendedName>
</protein>
<comment type="caution">
    <text evidence="2">The sequence shown here is derived from an EMBL/GenBank/DDBJ whole genome shotgun (WGS) entry which is preliminary data.</text>
</comment>
<dbReference type="AlphaFoldDB" id="A0AAW3QUI5"/>
<dbReference type="EMBL" id="LHZN01000142">
    <property type="protein sequence ID" value="KXV37037.1"/>
    <property type="molecule type" value="Genomic_DNA"/>
</dbReference>
<reference evidence="2 3" key="1">
    <citation type="submission" date="2015-06" db="EMBL/GenBank/DDBJ databases">
        <title>Improved classification and identification of acetic acid bacteria using matrix-assisted laser desorption/ionization time-of-flight mass spectrometry; Gluconobacter nephelii and Gluconobacter uchimurae are later heterotypic synonyms of Gluconobacter japonicus and Gluconobacter oxydans, respectively.</title>
        <authorList>
            <person name="Li L."/>
            <person name="Cleenwerck I."/>
            <person name="De Vuyst L."/>
            <person name="Vandamme P."/>
        </authorList>
    </citation>
    <scope>NUCLEOTIDE SEQUENCE [LARGE SCALE GENOMIC DNA]</scope>
    <source>
        <strain evidence="2 3">LMG 1356</strain>
    </source>
</reference>
<feature type="compositionally biased region" description="Basic and acidic residues" evidence="1">
    <location>
        <begin position="1"/>
        <end position="11"/>
    </location>
</feature>
<evidence type="ECO:0000256" key="1">
    <source>
        <dbReference type="SAM" id="MobiDB-lite"/>
    </source>
</evidence>
<feature type="region of interest" description="Disordered" evidence="1">
    <location>
        <begin position="1"/>
        <end position="30"/>
    </location>
</feature>
<organism evidence="2 3">
    <name type="scientific">Gluconobacter albidus</name>
    <dbReference type="NCBI Taxonomy" id="318683"/>
    <lineage>
        <taxon>Bacteria</taxon>
        <taxon>Pseudomonadati</taxon>
        <taxon>Pseudomonadota</taxon>
        <taxon>Alphaproteobacteria</taxon>
        <taxon>Acetobacterales</taxon>
        <taxon>Acetobacteraceae</taxon>
        <taxon>Gluconobacter</taxon>
    </lineage>
</organism>
<name>A0AAW3QUI5_9PROT</name>
<sequence>MSGWTDTERLDWMSMDTAPQDGSSFQARIPGHGEDNVIRWDCSIEHVDGNECGTWAFASEQEPPDCWTDGWCWKSNEYGEQSVLPTHWKPLPDAAMDAEERG</sequence>
<accession>A0AAW3QUI5</accession>
<evidence type="ECO:0008006" key="4">
    <source>
        <dbReference type="Google" id="ProtNLM"/>
    </source>
</evidence>
<evidence type="ECO:0000313" key="2">
    <source>
        <dbReference type="EMBL" id="KXV37037.1"/>
    </source>
</evidence>